<evidence type="ECO:0000256" key="2">
    <source>
        <dbReference type="ARBA" id="ARBA00022723"/>
    </source>
</evidence>
<keyword evidence="3" id="KW-0560">Oxidoreductase</keyword>
<dbReference type="PROSITE" id="PS51296">
    <property type="entry name" value="RIESKE"/>
    <property type="match status" value="1"/>
</dbReference>
<name>A0A382I646_9ZZZZ</name>
<dbReference type="PANTHER" id="PTHR21266:SF59">
    <property type="entry name" value="BLR4922 PROTEIN"/>
    <property type="match status" value="1"/>
</dbReference>
<dbReference type="SUPFAM" id="SSF50022">
    <property type="entry name" value="ISP domain"/>
    <property type="match status" value="1"/>
</dbReference>
<protein>
    <recommendedName>
        <fullName evidence="6">Rieske domain-containing protein</fullName>
    </recommendedName>
</protein>
<evidence type="ECO:0000313" key="7">
    <source>
        <dbReference type="EMBL" id="SVB94687.1"/>
    </source>
</evidence>
<accession>A0A382I646</accession>
<dbReference type="EMBL" id="UINC01065238">
    <property type="protein sequence ID" value="SVB94687.1"/>
    <property type="molecule type" value="Genomic_DNA"/>
</dbReference>
<evidence type="ECO:0000256" key="5">
    <source>
        <dbReference type="ARBA" id="ARBA00023014"/>
    </source>
</evidence>
<keyword evidence="5" id="KW-0411">Iron-sulfur</keyword>
<dbReference type="InterPro" id="IPR017941">
    <property type="entry name" value="Rieske_2Fe-2S"/>
</dbReference>
<reference evidence="7" key="1">
    <citation type="submission" date="2018-05" db="EMBL/GenBank/DDBJ databases">
        <authorList>
            <person name="Lanie J.A."/>
            <person name="Ng W.-L."/>
            <person name="Kazmierczak K.M."/>
            <person name="Andrzejewski T.M."/>
            <person name="Davidsen T.M."/>
            <person name="Wayne K.J."/>
            <person name="Tettelin H."/>
            <person name="Glass J.I."/>
            <person name="Rusch D."/>
            <person name="Podicherti R."/>
            <person name="Tsui H.-C.T."/>
            <person name="Winkler M.E."/>
        </authorList>
    </citation>
    <scope>NUCLEOTIDE SEQUENCE</scope>
</reference>
<keyword evidence="1" id="KW-0001">2Fe-2S</keyword>
<sequence length="80" mass="9136">MLTHEENELLCRVGPDTPMGQLMRRYWHPFLLIDELSEADGPPVRVRLLGEDLVAFRDTEGKVGLIDERCPHRGASLYFG</sequence>
<evidence type="ECO:0000256" key="4">
    <source>
        <dbReference type="ARBA" id="ARBA00023004"/>
    </source>
</evidence>
<dbReference type="InterPro" id="IPR050584">
    <property type="entry name" value="Cholesterol_7-desaturase"/>
</dbReference>
<evidence type="ECO:0000259" key="6">
    <source>
        <dbReference type="PROSITE" id="PS51296"/>
    </source>
</evidence>
<dbReference type="Pfam" id="PF00355">
    <property type="entry name" value="Rieske"/>
    <property type="match status" value="1"/>
</dbReference>
<evidence type="ECO:0000256" key="3">
    <source>
        <dbReference type="ARBA" id="ARBA00023002"/>
    </source>
</evidence>
<organism evidence="7">
    <name type="scientific">marine metagenome</name>
    <dbReference type="NCBI Taxonomy" id="408172"/>
    <lineage>
        <taxon>unclassified sequences</taxon>
        <taxon>metagenomes</taxon>
        <taxon>ecological metagenomes</taxon>
    </lineage>
</organism>
<dbReference type="GO" id="GO:0046872">
    <property type="term" value="F:metal ion binding"/>
    <property type="evidence" value="ECO:0007669"/>
    <property type="project" value="UniProtKB-KW"/>
</dbReference>
<gene>
    <name evidence="7" type="ORF">METZ01_LOCUS247541</name>
</gene>
<dbReference type="InterPro" id="IPR036922">
    <property type="entry name" value="Rieske_2Fe-2S_sf"/>
</dbReference>
<feature type="non-terminal residue" evidence="7">
    <location>
        <position position="80"/>
    </location>
</feature>
<dbReference type="GO" id="GO:0051537">
    <property type="term" value="F:2 iron, 2 sulfur cluster binding"/>
    <property type="evidence" value="ECO:0007669"/>
    <property type="project" value="UniProtKB-KW"/>
</dbReference>
<dbReference type="Gene3D" id="2.102.10.10">
    <property type="entry name" value="Rieske [2Fe-2S] iron-sulphur domain"/>
    <property type="match status" value="1"/>
</dbReference>
<keyword evidence="2" id="KW-0479">Metal-binding</keyword>
<evidence type="ECO:0000256" key="1">
    <source>
        <dbReference type="ARBA" id="ARBA00022714"/>
    </source>
</evidence>
<dbReference type="GO" id="GO:0016491">
    <property type="term" value="F:oxidoreductase activity"/>
    <property type="evidence" value="ECO:0007669"/>
    <property type="project" value="UniProtKB-KW"/>
</dbReference>
<proteinExistence type="predicted"/>
<dbReference type="PANTHER" id="PTHR21266">
    <property type="entry name" value="IRON-SULFUR DOMAIN CONTAINING PROTEIN"/>
    <property type="match status" value="1"/>
</dbReference>
<keyword evidence="4" id="KW-0408">Iron</keyword>
<feature type="domain" description="Rieske" evidence="6">
    <location>
        <begin position="27"/>
        <end position="80"/>
    </location>
</feature>
<dbReference type="AlphaFoldDB" id="A0A382I646"/>